<comment type="subcellular location">
    <subcellularLocation>
        <location evidence="1">Mitochondrion</location>
    </subcellularLocation>
</comment>
<dbReference type="PANTHER" id="PTHR22602:SF0">
    <property type="entry name" value="TRANSFERASE CAF17, MITOCHONDRIAL-RELATED"/>
    <property type="match status" value="1"/>
</dbReference>
<dbReference type="GO" id="GO:0005759">
    <property type="term" value="C:mitochondrial matrix"/>
    <property type="evidence" value="ECO:0007669"/>
    <property type="project" value="TreeGrafter"/>
</dbReference>
<dbReference type="InterPro" id="IPR017703">
    <property type="entry name" value="YgfZ/GCV_T_CS"/>
</dbReference>
<proteinExistence type="predicted"/>
<dbReference type="GO" id="GO:0016226">
    <property type="term" value="P:iron-sulfur cluster assembly"/>
    <property type="evidence" value="ECO:0007669"/>
    <property type="project" value="TreeGrafter"/>
</dbReference>
<protein>
    <recommendedName>
        <fullName evidence="8">Aminomethyltransferase folate-binding domain-containing protein</fullName>
    </recommendedName>
</protein>
<dbReference type="SUPFAM" id="SSF103025">
    <property type="entry name" value="Folate-binding domain"/>
    <property type="match status" value="1"/>
</dbReference>
<dbReference type="AlphaFoldDB" id="A0AAW0XX64"/>
<dbReference type="Pfam" id="PF01571">
    <property type="entry name" value="GCV_T"/>
    <property type="match status" value="1"/>
</dbReference>
<evidence type="ECO:0000256" key="2">
    <source>
        <dbReference type="ARBA" id="ARBA00022946"/>
    </source>
</evidence>
<keyword evidence="3" id="KW-0496">Mitochondrion</keyword>
<dbReference type="InterPro" id="IPR057460">
    <property type="entry name" value="CAF17_C"/>
</dbReference>
<dbReference type="NCBIfam" id="TIGR03317">
    <property type="entry name" value="ygfZ_signature"/>
    <property type="match status" value="1"/>
</dbReference>
<evidence type="ECO:0000259" key="5">
    <source>
        <dbReference type="Pfam" id="PF25455"/>
    </source>
</evidence>
<accession>A0AAW0XX64</accession>
<gene>
    <name evidence="6" type="ORF">OTU49_015697</name>
</gene>
<comment type="caution">
    <text evidence="6">The sequence shown here is derived from an EMBL/GenBank/DDBJ whole genome shotgun (WGS) entry which is preliminary data.</text>
</comment>
<dbReference type="EMBL" id="JARKIK010000010">
    <property type="protein sequence ID" value="KAK8749143.1"/>
    <property type="molecule type" value="Genomic_DNA"/>
</dbReference>
<dbReference type="Gene3D" id="3.30.1360.120">
    <property type="entry name" value="Probable tRNA modification gtpase trme, domain 1"/>
    <property type="match status" value="1"/>
</dbReference>
<dbReference type="InterPro" id="IPR045179">
    <property type="entry name" value="YgfZ/GcvT"/>
</dbReference>
<dbReference type="InterPro" id="IPR006222">
    <property type="entry name" value="GCVT_N"/>
</dbReference>
<keyword evidence="7" id="KW-1185">Reference proteome</keyword>
<evidence type="ECO:0000313" key="7">
    <source>
        <dbReference type="Proteomes" id="UP001445076"/>
    </source>
</evidence>
<evidence type="ECO:0008006" key="8">
    <source>
        <dbReference type="Google" id="ProtNLM"/>
    </source>
</evidence>
<evidence type="ECO:0000256" key="1">
    <source>
        <dbReference type="ARBA" id="ARBA00004173"/>
    </source>
</evidence>
<reference evidence="6 7" key="1">
    <citation type="journal article" date="2024" name="BMC Genomics">
        <title>Genome assembly of redclaw crayfish (Cherax quadricarinatus) provides insights into its immune adaptation and hypoxia tolerance.</title>
        <authorList>
            <person name="Liu Z."/>
            <person name="Zheng J."/>
            <person name="Li H."/>
            <person name="Fang K."/>
            <person name="Wang S."/>
            <person name="He J."/>
            <person name="Zhou D."/>
            <person name="Weng S."/>
            <person name="Chi M."/>
            <person name="Gu Z."/>
            <person name="He J."/>
            <person name="Li F."/>
            <person name="Wang M."/>
        </authorList>
    </citation>
    <scope>NUCLEOTIDE SEQUENCE [LARGE SCALE GENOMIC DNA]</scope>
    <source>
        <strain evidence="6">ZL_2023a</strain>
    </source>
</reference>
<name>A0AAW0XX64_CHEQU</name>
<dbReference type="PANTHER" id="PTHR22602">
    <property type="entry name" value="TRANSFERASE CAF17, MITOCHONDRIAL-RELATED"/>
    <property type="match status" value="1"/>
</dbReference>
<feature type="domain" description="CAF17 C-terminal" evidence="5">
    <location>
        <begin position="267"/>
        <end position="339"/>
    </location>
</feature>
<dbReference type="InterPro" id="IPR027266">
    <property type="entry name" value="TrmE/GcvT-like"/>
</dbReference>
<evidence type="ECO:0000256" key="3">
    <source>
        <dbReference type="ARBA" id="ARBA00023128"/>
    </source>
</evidence>
<evidence type="ECO:0000313" key="6">
    <source>
        <dbReference type="EMBL" id="KAK8749143.1"/>
    </source>
</evidence>
<dbReference type="Pfam" id="PF25455">
    <property type="entry name" value="Beta-barrel_CAF17_C"/>
    <property type="match status" value="1"/>
</dbReference>
<feature type="domain" description="GCVT N-terminal" evidence="4">
    <location>
        <begin position="41"/>
        <end position="130"/>
    </location>
</feature>
<organism evidence="6 7">
    <name type="scientific">Cherax quadricarinatus</name>
    <name type="common">Australian red claw crayfish</name>
    <dbReference type="NCBI Taxonomy" id="27406"/>
    <lineage>
        <taxon>Eukaryota</taxon>
        <taxon>Metazoa</taxon>
        <taxon>Ecdysozoa</taxon>
        <taxon>Arthropoda</taxon>
        <taxon>Crustacea</taxon>
        <taxon>Multicrustacea</taxon>
        <taxon>Malacostraca</taxon>
        <taxon>Eumalacostraca</taxon>
        <taxon>Eucarida</taxon>
        <taxon>Decapoda</taxon>
        <taxon>Pleocyemata</taxon>
        <taxon>Astacidea</taxon>
        <taxon>Parastacoidea</taxon>
        <taxon>Parastacidae</taxon>
        <taxon>Cherax</taxon>
    </lineage>
</organism>
<sequence>MFRILDCMRYCKLLCGTNLHVMSNLVVRQLHGEPQRHRSLVLIKGKEAAEFLQGLITNDINHLQYGAKSMYTMLLNIQGRVLFDTIVYRRDEKNFMVECDNDKLNQLVRHLRMYRVRRKIDIECIDNDYHIWCVFDPHLNFKDITHVNLESLYMNPRAESEVLLQVSGEVDDVIVTRDPRMKYLGHRLIVPSKTSVTEILPSIQHSEGGFKMLRYRLGVGEGMVELPSTKCLPLEANCDYLHGVSFHKGCYIGQELTARTFHTGVVRKRYMPLIFSRDVSDLPFDASIINEKGKTVGKVRGSKGEHGIGLLRIDECLDAKVLMVNDVPVHTFKPAWWPYEASKERKN</sequence>
<dbReference type="Proteomes" id="UP001445076">
    <property type="component" value="Unassembled WGS sequence"/>
</dbReference>
<evidence type="ECO:0000259" key="4">
    <source>
        <dbReference type="Pfam" id="PF01571"/>
    </source>
</evidence>
<keyword evidence="2" id="KW-0809">Transit peptide</keyword>